<sequence length="65" mass="7320">MKGETIMNKYTLYAGTAGAMQAAEVKNEKKATLWERFKNYLIENVDIIAPGIIMMNGGYYVPTKK</sequence>
<dbReference type="EMBL" id="CP015405">
    <property type="protein sequence ID" value="ANU77483.1"/>
    <property type="molecule type" value="Genomic_DNA"/>
</dbReference>
<accession>A0A1C7IF55</accession>
<dbReference type="Proteomes" id="UP000092574">
    <property type="component" value="Chromosome"/>
</dbReference>
<evidence type="ECO:0000313" key="2">
    <source>
        <dbReference type="Proteomes" id="UP000092574"/>
    </source>
</evidence>
<reference evidence="1" key="1">
    <citation type="submission" date="2017-04" db="EMBL/GenBank/DDBJ databases">
        <title>Complete Genome Sequences of Twelve Strains of a Stable Defined Moderately Diverse Mouse Microbiota 2 (sDMDMm2).</title>
        <authorList>
            <person name="Uchimura Y."/>
            <person name="Wyss M."/>
            <person name="Brugiroux S."/>
            <person name="Limenitakis J.P."/>
            <person name="Stecher B."/>
            <person name="McCoy K.D."/>
            <person name="Macpherson A.J."/>
        </authorList>
    </citation>
    <scope>NUCLEOTIDE SEQUENCE</scope>
    <source>
        <strain evidence="1">YL58</strain>
    </source>
</reference>
<dbReference type="KEGG" id="byl:A4V09_18080"/>
<gene>
    <name evidence="1" type="ORF">A4V09_18080</name>
</gene>
<evidence type="ECO:0000313" key="1">
    <source>
        <dbReference type="EMBL" id="ANU77483.1"/>
    </source>
</evidence>
<proteinExistence type="predicted"/>
<protein>
    <submittedName>
        <fullName evidence="1">Uncharacterized protein</fullName>
    </submittedName>
</protein>
<organism evidence="1 2">
    <name type="scientific">Blautia pseudococcoides</name>
    <dbReference type="NCBI Taxonomy" id="1796616"/>
    <lineage>
        <taxon>Bacteria</taxon>
        <taxon>Bacillati</taxon>
        <taxon>Bacillota</taxon>
        <taxon>Clostridia</taxon>
        <taxon>Lachnospirales</taxon>
        <taxon>Lachnospiraceae</taxon>
        <taxon>Blautia</taxon>
    </lineage>
</organism>
<dbReference type="AlphaFoldDB" id="A0A1C7IF55"/>
<keyword evidence="2" id="KW-1185">Reference proteome</keyword>
<name>A0A1C7IF55_9FIRM</name>